<dbReference type="PANTHER" id="PTHR28015">
    <property type="entry name" value="ATP SYNTHASE ASSEMBLY FACTOR FMC1, MITOCHONDRIAL"/>
    <property type="match status" value="1"/>
</dbReference>
<dbReference type="InterPro" id="IPR039196">
    <property type="entry name" value="Fmc1"/>
</dbReference>
<proteinExistence type="predicted"/>
<name>F8NNS2_SERL9</name>
<dbReference type="RefSeq" id="XP_007315685.1">
    <property type="nucleotide sequence ID" value="XM_007315623.1"/>
</dbReference>
<gene>
    <name evidence="1" type="ORF">SERLADRAFT_461332</name>
</gene>
<dbReference type="KEGG" id="sla:SERLADRAFT_461332"/>
<dbReference type="AlphaFoldDB" id="F8NNS2"/>
<evidence type="ECO:0000313" key="1">
    <source>
        <dbReference type="EMBL" id="EGO27594.1"/>
    </source>
</evidence>
<dbReference type="Proteomes" id="UP000008064">
    <property type="component" value="Unassembled WGS sequence"/>
</dbReference>
<dbReference type="GeneID" id="18818206"/>
<sequence>MSHRSIYRSVVREVHKASIKAPSSRNKDIAASFREIFDGRDKASDPKAFDYDLQNTITFMRSQRMYKELLDRYNPLFDLTAEERIEATARRVGLNMPVTVTPDSGKE</sequence>
<organism>
    <name type="scientific">Serpula lacrymans var. lacrymans (strain S7.9)</name>
    <name type="common">Dry rot fungus</name>
    <dbReference type="NCBI Taxonomy" id="578457"/>
    <lineage>
        <taxon>Eukaryota</taxon>
        <taxon>Fungi</taxon>
        <taxon>Dikarya</taxon>
        <taxon>Basidiomycota</taxon>
        <taxon>Agaricomycotina</taxon>
        <taxon>Agaricomycetes</taxon>
        <taxon>Agaricomycetidae</taxon>
        <taxon>Boletales</taxon>
        <taxon>Coniophorineae</taxon>
        <taxon>Serpulaceae</taxon>
        <taxon>Serpula</taxon>
    </lineage>
</organism>
<dbReference type="OrthoDB" id="15893at2759"/>
<accession>F8NNS2</accession>
<dbReference type="PANTHER" id="PTHR28015:SF1">
    <property type="entry name" value="ATP SYNTHASE ASSEMBLY FACTOR FMC1, MITOCHONDRIAL"/>
    <property type="match status" value="1"/>
</dbReference>
<dbReference type="Pfam" id="PF13233">
    <property type="entry name" value="Complex1_LYR_2"/>
    <property type="match status" value="1"/>
</dbReference>
<dbReference type="GO" id="GO:0033615">
    <property type="term" value="P:mitochondrial proton-transporting ATP synthase complex assembly"/>
    <property type="evidence" value="ECO:0007669"/>
    <property type="project" value="InterPro"/>
</dbReference>
<protein>
    <submittedName>
        <fullName evidence="1">Uncharacterized protein</fullName>
    </submittedName>
</protein>
<dbReference type="EMBL" id="GL945431">
    <property type="protein sequence ID" value="EGO27594.1"/>
    <property type="molecule type" value="Genomic_DNA"/>
</dbReference>
<dbReference type="GO" id="GO:0005759">
    <property type="term" value="C:mitochondrial matrix"/>
    <property type="evidence" value="ECO:0007669"/>
    <property type="project" value="TreeGrafter"/>
</dbReference>
<reference evidence="1" key="1">
    <citation type="submission" date="2011-04" db="EMBL/GenBank/DDBJ databases">
        <title>Evolution of plant cell wall degrading machinery underlies the functional diversity of forest fungi.</title>
        <authorList>
            <consortium name="US DOE Joint Genome Institute (JGI-PGF)"/>
            <person name="Eastwood D.C."/>
            <person name="Floudas D."/>
            <person name="Binder M."/>
            <person name="Majcherczyk A."/>
            <person name="Schneider P."/>
            <person name="Aerts A."/>
            <person name="Asiegbu F.O."/>
            <person name="Baker S.E."/>
            <person name="Barry K."/>
            <person name="Bendiksby M."/>
            <person name="Blumentritt M."/>
            <person name="Coutinho P.M."/>
            <person name="Cullen D."/>
            <person name="Cullen D."/>
            <person name="Gathman A."/>
            <person name="Goodell B."/>
            <person name="Henrissat B."/>
            <person name="Ihrmark K."/>
            <person name="Kauserud H."/>
            <person name="Kohler A."/>
            <person name="LaButti K."/>
            <person name="Lapidus A."/>
            <person name="Lavin J.L."/>
            <person name="Lee Y.-H."/>
            <person name="Lindquist E."/>
            <person name="Lilly W."/>
            <person name="Lucas S."/>
            <person name="Morin E."/>
            <person name="Murat C."/>
            <person name="Oguiza J.A."/>
            <person name="Park J."/>
            <person name="Pisabarro A.G."/>
            <person name="Riley R."/>
            <person name="Rosling A."/>
            <person name="Salamov A."/>
            <person name="Schmidt O."/>
            <person name="Schmutz J."/>
            <person name="Skrede I."/>
            <person name="Stenlid J."/>
            <person name="Wiebenga A."/>
            <person name="Xie X."/>
            <person name="Kues U."/>
            <person name="Hibbett D.S."/>
            <person name="Hoffmeister D."/>
            <person name="Hogberg N."/>
            <person name="Martin F."/>
            <person name="Grigoriev I.V."/>
            <person name="Watkinson S.C."/>
        </authorList>
    </citation>
    <scope>NUCLEOTIDE SEQUENCE</scope>
    <source>
        <strain evidence="1">S7.9</strain>
    </source>
</reference>
<dbReference type="HOGENOM" id="CLU_128881_2_1_1"/>